<comment type="caution">
    <text evidence="2">The sequence shown here is derived from an EMBL/GenBank/DDBJ whole genome shotgun (WGS) entry which is preliminary data.</text>
</comment>
<dbReference type="GO" id="GO:0007186">
    <property type="term" value="P:G protein-coupled receptor signaling pathway"/>
    <property type="evidence" value="ECO:0007669"/>
    <property type="project" value="TreeGrafter"/>
</dbReference>
<proteinExistence type="predicted"/>
<dbReference type="InterPro" id="IPR029034">
    <property type="entry name" value="Cystine-knot_cytokine"/>
</dbReference>
<evidence type="ECO:0000313" key="3">
    <source>
        <dbReference type="Proteomes" id="UP001374579"/>
    </source>
</evidence>
<keyword evidence="3" id="KW-1185">Reference proteome</keyword>
<dbReference type="GO" id="GO:0005184">
    <property type="term" value="F:neuropeptide hormone activity"/>
    <property type="evidence" value="ECO:0007669"/>
    <property type="project" value="InterPro"/>
</dbReference>
<dbReference type="EMBL" id="JBAMIC010000003">
    <property type="protein sequence ID" value="KAK7110767.1"/>
    <property type="molecule type" value="Genomic_DNA"/>
</dbReference>
<feature type="signal peptide" evidence="1">
    <location>
        <begin position="1"/>
        <end position="31"/>
    </location>
</feature>
<sequence length="140" mass="15630">MTHPRPDNVTLSSVTLVLTLTLTLTLQLVASQNDNCQLIHVRENIVKEMTLSHSNRNVLVSCTAEIDLHKCEGYCQSQVLPTVLRRTGFRMDCRCCREGSVQTRTVVLPQCYHNGELMEGLEGTVEVTDLLSCDCFACTN</sequence>
<dbReference type="GO" id="GO:0001664">
    <property type="term" value="F:G protein-coupled receptor binding"/>
    <property type="evidence" value="ECO:0007669"/>
    <property type="project" value="InterPro"/>
</dbReference>
<dbReference type="PANTHER" id="PTHR41151:SF1">
    <property type="entry name" value="PARTNER OF BURSICON"/>
    <property type="match status" value="1"/>
</dbReference>
<dbReference type="AlphaFoldDB" id="A0AAN9BS49"/>
<evidence type="ECO:0000256" key="1">
    <source>
        <dbReference type="SAM" id="SignalP"/>
    </source>
</evidence>
<dbReference type="Proteomes" id="UP001374579">
    <property type="component" value="Unassembled WGS sequence"/>
</dbReference>
<reference evidence="2 3" key="1">
    <citation type="submission" date="2024-02" db="EMBL/GenBank/DDBJ databases">
        <title>Chromosome-scale genome assembly of the rough periwinkle Littorina saxatilis.</title>
        <authorList>
            <person name="De Jode A."/>
            <person name="Faria R."/>
            <person name="Formenti G."/>
            <person name="Sims Y."/>
            <person name="Smith T.P."/>
            <person name="Tracey A."/>
            <person name="Wood J.M.D."/>
            <person name="Zagrodzka Z.B."/>
            <person name="Johannesson K."/>
            <person name="Butlin R.K."/>
            <person name="Leder E.H."/>
        </authorList>
    </citation>
    <scope>NUCLEOTIDE SEQUENCE [LARGE SCALE GENOMIC DNA]</scope>
    <source>
        <strain evidence="2">Snail1</strain>
        <tissue evidence="2">Muscle</tissue>
    </source>
</reference>
<evidence type="ECO:0000313" key="2">
    <source>
        <dbReference type="EMBL" id="KAK7110767.1"/>
    </source>
</evidence>
<name>A0AAN9BS49_9CAEN</name>
<dbReference type="InterPro" id="IPR034441">
    <property type="entry name" value="Bursicon_suB"/>
</dbReference>
<accession>A0AAN9BS49</accession>
<organism evidence="2 3">
    <name type="scientific">Littorina saxatilis</name>
    <dbReference type="NCBI Taxonomy" id="31220"/>
    <lineage>
        <taxon>Eukaryota</taxon>
        <taxon>Metazoa</taxon>
        <taxon>Spiralia</taxon>
        <taxon>Lophotrochozoa</taxon>
        <taxon>Mollusca</taxon>
        <taxon>Gastropoda</taxon>
        <taxon>Caenogastropoda</taxon>
        <taxon>Littorinimorpha</taxon>
        <taxon>Littorinoidea</taxon>
        <taxon>Littorinidae</taxon>
        <taxon>Littorina</taxon>
    </lineage>
</organism>
<feature type="chain" id="PRO_5042971864" evidence="1">
    <location>
        <begin position="32"/>
        <end position="140"/>
    </location>
</feature>
<keyword evidence="1" id="KW-0732">Signal</keyword>
<dbReference type="GO" id="GO:0031395">
    <property type="term" value="C:bursicon neuropeptide hormone complex"/>
    <property type="evidence" value="ECO:0007669"/>
    <property type="project" value="InterPro"/>
</dbReference>
<gene>
    <name evidence="2" type="ORF">V1264_014589</name>
</gene>
<dbReference type="Gene3D" id="2.10.90.10">
    <property type="entry name" value="Cystine-knot cytokines"/>
    <property type="match status" value="1"/>
</dbReference>
<protein>
    <submittedName>
        <fullName evidence="2">Uncharacterized protein</fullName>
    </submittedName>
</protein>
<dbReference type="PANTHER" id="PTHR41151">
    <property type="entry name" value="PARTNER OF BURSICON"/>
    <property type="match status" value="1"/>
</dbReference>